<evidence type="ECO:0000256" key="2">
    <source>
        <dbReference type="ARBA" id="ARBA00022448"/>
    </source>
</evidence>
<dbReference type="EMBL" id="PKKJ01000006">
    <property type="protein sequence ID" value="PKY66144.1"/>
    <property type="molecule type" value="Genomic_DNA"/>
</dbReference>
<comment type="subcellular location">
    <subcellularLocation>
        <location evidence="1">Cell membrane</location>
        <topology evidence="1">Multi-pass membrane protein</topology>
    </subcellularLocation>
</comment>
<sequence>MRSLRELPLRALRAHPTRAFALFVFAALMASAVFGGTILVQGIRGGLATVEARLGADVLVTPSDAGGDFDARTFLLEAEPGYFYMDAGVVARVRDVVGVEKASPQIFLASARASCCSGRYQVIAFDPETDFAIQPWIADTTGDVEIGEMDVLVGANVTVPVDGSFKIYGRTLRVVGQFDPTGSTLDNAVYANFDTGRSLMAASLEKGLNKYQDADPGSVVSSVLVRVADGEDTEAVAQRIRENVDGVSVSTAKSMVSGISETLVRTSRAVALLVGVVWAVGSGMSVLVFTMMIHERAREFALLRAMGVSRSRLGRLVLAESAAVDLAGALAGVVVSGVLLSAFRALVGQMLGIGFLMPGPLESGLIALAALLVALASAGVAGWVSIRRIGAMDVGLVLREGE</sequence>
<comment type="similarity">
    <text evidence="7">Belongs to the ABC-4 integral membrane protein family.</text>
</comment>
<evidence type="ECO:0000256" key="6">
    <source>
        <dbReference type="ARBA" id="ARBA00023136"/>
    </source>
</evidence>
<evidence type="ECO:0000313" key="12">
    <source>
        <dbReference type="Proteomes" id="UP000234545"/>
    </source>
</evidence>
<keyword evidence="3" id="KW-1003">Cell membrane</keyword>
<dbReference type="Proteomes" id="UP000234545">
    <property type="component" value="Unassembled WGS sequence"/>
</dbReference>
<dbReference type="Pfam" id="PF12704">
    <property type="entry name" value="MacB_PCD"/>
    <property type="match status" value="1"/>
</dbReference>
<name>A0A2I1I4U3_9ACTO</name>
<evidence type="ECO:0000256" key="4">
    <source>
        <dbReference type="ARBA" id="ARBA00022692"/>
    </source>
</evidence>
<feature type="transmembrane region" description="Helical" evidence="8">
    <location>
        <begin position="363"/>
        <end position="386"/>
    </location>
</feature>
<dbReference type="InterPro" id="IPR003838">
    <property type="entry name" value="ABC3_permease_C"/>
</dbReference>
<evidence type="ECO:0000256" key="5">
    <source>
        <dbReference type="ARBA" id="ARBA00022989"/>
    </source>
</evidence>
<feature type="transmembrane region" description="Helical" evidence="8">
    <location>
        <begin position="269"/>
        <end position="293"/>
    </location>
</feature>
<dbReference type="Pfam" id="PF02687">
    <property type="entry name" value="FtsX"/>
    <property type="match status" value="1"/>
</dbReference>
<feature type="transmembrane region" description="Helical" evidence="8">
    <location>
        <begin position="313"/>
        <end position="343"/>
    </location>
</feature>
<evidence type="ECO:0000256" key="1">
    <source>
        <dbReference type="ARBA" id="ARBA00004651"/>
    </source>
</evidence>
<evidence type="ECO:0000256" key="7">
    <source>
        <dbReference type="ARBA" id="ARBA00038076"/>
    </source>
</evidence>
<keyword evidence="6 8" id="KW-0472">Membrane</keyword>
<protein>
    <submittedName>
        <fullName evidence="11">Multidrug ABC transporter substrate-binding protein</fullName>
    </submittedName>
</protein>
<evidence type="ECO:0000313" key="11">
    <source>
        <dbReference type="EMBL" id="PKY66144.1"/>
    </source>
</evidence>
<accession>A0A2I1I4U3</accession>
<evidence type="ECO:0000259" key="10">
    <source>
        <dbReference type="Pfam" id="PF12704"/>
    </source>
</evidence>
<organism evidence="11 12">
    <name type="scientific">Schaalia turicensis</name>
    <dbReference type="NCBI Taxonomy" id="131111"/>
    <lineage>
        <taxon>Bacteria</taxon>
        <taxon>Bacillati</taxon>
        <taxon>Actinomycetota</taxon>
        <taxon>Actinomycetes</taxon>
        <taxon>Actinomycetales</taxon>
        <taxon>Actinomycetaceae</taxon>
        <taxon>Schaalia</taxon>
    </lineage>
</organism>
<dbReference type="PANTHER" id="PTHR43738:SF1">
    <property type="entry name" value="HEMIN TRANSPORT SYSTEM PERMEASE PROTEIN HRTB-RELATED"/>
    <property type="match status" value="1"/>
</dbReference>
<evidence type="ECO:0000259" key="9">
    <source>
        <dbReference type="Pfam" id="PF02687"/>
    </source>
</evidence>
<feature type="domain" description="MacB-like periplasmic core" evidence="10">
    <location>
        <begin position="32"/>
        <end position="242"/>
    </location>
</feature>
<comment type="caution">
    <text evidence="11">The sequence shown here is derived from an EMBL/GenBank/DDBJ whole genome shotgun (WGS) entry which is preliminary data.</text>
</comment>
<evidence type="ECO:0000256" key="8">
    <source>
        <dbReference type="SAM" id="Phobius"/>
    </source>
</evidence>
<gene>
    <name evidence="11" type="ORF">CYJ25_06100</name>
</gene>
<keyword evidence="5 8" id="KW-1133">Transmembrane helix</keyword>
<dbReference type="GO" id="GO:0005886">
    <property type="term" value="C:plasma membrane"/>
    <property type="evidence" value="ECO:0007669"/>
    <property type="project" value="UniProtKB-SubCell"/>
</dbReference>
<dbReference type="AlphaFoldDB" id="A0A2I1I4U3"/>
<keyword evidence="2" id="KW-0813">Transport</keyword>
<dbReference type="InterPro" id="IPR051125">
    <property type="entry name" value="ABC-4/HrtB_transporter"/>
</dbReference>
<dbReference type="PANTHER" id="PTHR43738">
    <property type="entry name" value="ABC TRANSPORTER, MEMBRANE PROTEIN"/>
    <property type="match status" value="1"/>
</dbReference>
<keyword evidence="4 8" id="KW-0812">Transmembrane</keyword>
<reference evidence="11 12" key="1">
    <citation type="submission" date="2017-12" db="EMBL/GenBank/DDBJ databases">
        <title>Phylogenetic diversity of female urinary microbiome.</title>
        <authorList>
            <person name="Thomas-White K."/>
            <person name="Wolfe A.J."/>
        </authorList>
    </citation>
    <scope>NUCLEOTIDE SEQUENCE [LARGE SCALE GENOMIC DNA]</scope>
    <source>
        <strain evidence="11 12">UMB0250</strain>
    </source>
</reference>
<feature type="domain" description="ABC3 transporter permease C-terminal" evidence="9">
    <location>
        <begin position="273"/>
        <end position="391"/>
    </location>
</feature>
<evidence type="ECO:0000256" key="3">
    <source>
        <dbReference type="ARBA" id="ARBA00022475"/>
    </source>
</evidence>
<dbReference type="RefSeq" id="WP_101628297.1">
    <property type="nucleotide sequence ID" value="NZ_PKKJ01000006.1"/>
</dbReference>
<dbReference type="OrthoDB" id="6313at2"/>
<dbReference type="InterPro" id="IPR025857">
    <property type="entry name" value="MacB_PCD"/>
</dbReference>
<proteinExistence type="inferred from homology"/>